<accession>A0A6P9EBE4</accession>
<protein>
    <submittedName>
        <fullName evidence="3">Uncharacterized protein LOC118348034</fullName>
    </submittedName>
</protein>
<evidence type="ECO:0000259" key="1">
    <source>
        <dbReference type="Pfam" id="PF14111"/>
    </source>
</evidence>
<dbReference type="RefSeq" id="XP_035544656.1">
    <property type="nucleotide sequence ID" value="XM_035688763.1"/>
</dbReference>
<dbReference type="InterPro" id="IPR025558">
    <property type="entry name" value="DUF4283"/>
</dbReference>
<dbReference type="CDD" id="cd06222">
    <property type="entry name" value="RNase_H_like"/>
    <property type="match status" value="1"/>
</dbReference>
<dbReference type="GO" id="GO:0003676">
    <property type="term" value="F:nucleic acid binding"/>
    <property type="evidence" value="ECO:0007669"/>
    <property type="project" value="InterPro"/>
</dbReference>
<dbReference type="InterPro" id="IPR044730">
    <property type="entry name" value="RNase_H-like_dom_plant"/>
</dbReference>
<dbReference type="PANTHER" id="PTHR31286:SF99">
    <property type="entry name" value="DUF4283 DOMAIN-CONTAINING PROTEIN"/>
    <property type="match status" value="1"/>
</dbReference>
<evidence type="ECO:0000313" key="2">
    <source>
        <dbReference type="Proteomes" id="UP000235220"/>
    </source>
</evidence>
<gene>
    <name evidence="3" type="primary">LOC118348034</name>
</gene>
<dbReference type="InterPro" id="IPR012337">
    <property type="entry name" value="RNaseH-like_sf"/>
</dbReference>
<organism evidence="2 3">
    <name type="scientific">Juglans regia</name>
    <name type="common">English walnut</name>
    <dbReference type="NCBI Taxonomy" id="51240"/>
    <lineage>
        <taxon>Eukaryota</taxon>
        <taxon>Viridiplantae</taxon>
        <taxon>Streptophyta</taxon>
        <taxon>Embryophyta</taxon>
        <taxon>Tracheophyta</taxon>
        <taxon>Spermatophyta</taxon>
        <taxon>Magnoliopsida</taxon>
        <taxon>eudicotyledons</taxon>
        <taxon>Gunneridae</taxon>
        <taxon>Pentapetalae</taxon>
        <taxon>rosids</taxon>
        <taxon>fabids</taxon>
        <taxon>Fagales</taxon>
        <taxon>Juglandaceae</taxon>
        <taxon>Juglans</taxon>
    </lineage>
</organism>
<feature type="domain" description="DUF4283" evidence="1">
    <location>
        <begin position="55"/>
        <end position="136"/>
    </location>
</feature>
<dbReference type="InterPro" id="IPR040256">
    <property type="entry name" value="At4g02000-like"/>
</dbReference>
<dbReference type="GeneID" id="118348034"/>
<sequence length="971" mass="111205">MAAAAINGGRRPFVDLVLVVPQPLPDMSVAFRLPKSKDGEIFFQFSKEEVQRSAEPFRYSIVLKFLRNRPSLDAIRAFIHKRWNLDGVPVVSNMRHPRNVFIRMVSEEDCNKALSREVNDIDGIPYRPFHWTPEFKEEKEPSLVPVWIVLPGLPPNYYHESFLKILTAPIGRFIRSDNSTRCVTRTDGARICVEMDVAKKPLLSFWIGMPGLGTSRKQEIVYETLPAFCSKCHIQGHNLKTCRAGKKNVGSNVWVRQQEPIVEEPTDKNNIPVLENTDVEPKEPAEKDRVLVVQADNLDHAELESEKDQEDNLEIPELAEEMIPRIMDGNLDCANRLRETELETDMREGEVIPSSAEKDVYDGPEEEVCLEDGSMSDPEPEKCAEVFLQEKEYHSAAEDEVVKRKYQKRQFEKIRSSRRSVVKIHSFMRLLKFDEAISNETDGGKIWVFWKNELDVQAVRMSSQFVSLCITEGSNHFLGNFIYAKCNRLERQLFWEELNSDRMGVEPCLFAGDFNVIRSDIERCGGRPRNRVAIDEFNRWIHQGGLLEMNSQGGKFTWCNGQQGLSRAWAKLDRVLLDANFLSLFPTAHCLYLPRTTSDHCPMVIEFLNDPFSYGPPPFRFQQMWVEHPDFMTFVQNVWSESVIGSGLFKLATKLKKLKVALRVWNKSVFGRTNNQIAILEDKIENLENLLQRGWDDDIERELVRSSNELSSWRLREDIRLAQMAKIKWRMDGDRNTKFFHVWLSNKKHRKIHQLRTSNGLEFNSPEEIHLGAIDYFSEFLQRSNPVREVPDLSSLISSVINDEDCVRLCGIPSLVEVKEALSTIPINNGSSLGNPGCSGVGGIIRNDRGLMVYAFNSSIGIGTSNRAELLGVLQGLKGIVEKILKLYGYYWKYLMPAAKELCTAGWLKTREMWNETLELERSRLTWAGLQWNETLGPNSKRTVADMKCNGRLKRTAAGDADEVKHGRTHA</sequence>
<dbReference type="Proteomes" id="UP000235220">
    <property type="component" value="Chromosome 3"/>
</dbReference>
<dbReference type="InParanoid" id="A0A6P9EBE4"/>
<dbReference type="InterPro" id="IPR036691">
    <property type="entry name" value="Endo/exonu/phosph_ase_sf"/>
</dbReference>
<reference evidence="3" key="1">
    <citation type="submission" date="2025-08" db="UniProtKB">
        <authorList>
            <consortium name="RefSeq"/>
        </authorList>
    </citation>
    <scope>IDENTIFICATION</scope>
    <source>
        <tissue evidence="3">Leaves</tissue>
    </source>
</reference>
<evidence type="ECO:0000313" key="3">
    <source>
        <dbReference type="RefSeq" id="XP_035544656.1"/>
    </source>
</evidence>
<dbReference type="SUPFAM" id="SSF56219">
    <property type="entry name" value="DNase I-like"/>
    <property type="match status" value="1"/>
</dbReference>
<dbReference type="PANTHER" id="PTHR31286">
    <property type="entry name" value="GLYCINE-RICH CELL WALL STRUCTURAL PROTEIN 1.8-LIKE"/>
    <property type="match status" value="1"/>
</dbReference>
<dbReference type="Gene3D" id="3.60.10.10">
    <property type="entry name" value="Endonuclease/exonuclease/phosphatase"/>
    <property type="match status" value="1"/>
</dbReference>
<dbReference type="KEGG" id="jre:118348034"/>
<proteinExistence type="predicted"/>
<dbReference type="InterPro" id="IPR036397">
    <property type="entry name" value="RNaseH_sf"/>
</dbReference>
<dbReference type="Pfam" id="PF14111">
    <property type="entry name" value="DUF4283"/>
    <property type="match status" value="1"/>
</dbReference>
<dbReference type="Gene3D" id="3.30.420.10">
    <property type="entry name" value="Ribonuclease H-like superfamily/Ribonuclease H"/>
    <property type="match status" value="1"/>
</dbReference>
<keyword evidence="2" id="KW-1185">Reference proteome</keyword>
<dbReference type="AlphaFoldDB" id="A0A6P9EBE4"/>
<name>A0A6P9EBE4_JUGRE</name>
<dbReference type="SUPFAM" id="SSF53098">
    <property type="entry name" value="Ribonuclease H-like"/>
    <property type="match status" value="1"/>
</dbReference>